<organism evidence="1 2">
    <name type="scientific">Homarus americanus</name>
    <name type="common">American lobster</name>
    <dbReference type="NCBI Taxonomy" id="6706"/>
    <lineage>
        <taxon>Eukaryota</taxon>
        <taxon>Metazoa</taxon>
        <taxon>Ecdysozoa</taxon>
        <taxon>Arthropoda</taxon>
        <taxon>Crustacea</taxon>
        <taxon>Multicrustacea</taxon>
        <taxon>Malacostraca</taxon>
        <taxon>Eumalacostraca</taxon>
        <taxon>Eucarida</taxon>
        <taxon>Decapoda</taxon>
        <taxon>Pleocyemata</taxon>
        <taxon>Astacidea</taxon>
        <taxon>Nephropoidea</taxon>
        <taxon>Nephropidae</taxon>
        <taxon>Homarus</taxon>
    </lineage>
</organism>
<dbReference type="Proteomes" id="UP000747542">
    <property type="component" value="Unassembled WGS sequence"/>
</dbReference>
<accession>A0A8J5K1L8</accession>
<gene>
    <name evidence="1" type="ORF">Hamer_G021494</name>
</gene>
<proteinExistence type="predicted"/>
<dbReference type="EMBL" id="JAHLQT010019984">
    <property type="protein sequence ID" value="KAG7168587.1"/>
    <property type="molecule type" value="Genomic_DNA"/>
</dbReference>
<evidence type="ECO:0000313" key="2">
    <source>
        <dbReference type="Proteomes" id="UP000747542"/>
    </source>
</evidence>
<sequence>MRNHSHQMSQVKSRRILSRRIMSRQVTDGVGPIFFISHAESAVVDVLINLVRERPAIYDPTDRSHLDRDVIAARR</sequence>
<keyword evidence="2" id="KW-1185">Reference proteome</keyword>
<comment type="caution">
    <text evidence="1">The sequence shown here is derived from an EMBL/GenBank/DDBJ whole genome shotgun (WGS) entry which is preliminary data.</text>
</comment>
<dbReference type="AlphaFoldDB" id="A0A8J5K1L8"/>
<evidence type="ECO:0000313" key="1">
    <source>
        <dbReference type="EMBL" id="KAG7168587.1"/>
    </source>
</evidence>
<protein>
    <submittedName>
        <fullName evidence="1">Uncharacterized protein</fullName>
    </submittedName>
</protein>
<reference evidence="1" key="1">
    <citation type="journal article" date="2021" name="Sci. Adv.">
        <title>The American lobster genome reveals insights on longevity, neural, and immune adaptations.</title>
        <authorList>
            <person name="Polinski J.M."/>
            <person name="Zimin A.V."/>
            <person name="Clark K.F."/>
            <person name="Kohn A.B."/>
            <person name="Sadowski N."/>
            <person name="Timp W."/>
            <person name="Ptitsyn A."/>
            <person name="Khanna P."/>
            <person name="Romanova D.Y."/>
            <person name="Williams P."/>
            <person name="Greenwood S.J."/>
            <person name="Moroz L.L."/>
            <person name="Walt D.R."/>
            <person name="Bodnar A.G."/>
        </authorList>
    </citation>
    <scope>NUCLEOTIDE SEQUENCE</scope>
    <source>
        <strain evidence="1">GMGI-L3</strain>
    </source>
</reference>
<name>A0A8J5K1L8_HOMAM</name>